<dbReference type="EMBL" id="GGEC01069509">
    <property type="protein sequence ID" value="MBX49993.1"/>
    <property type="molecule type" value="Transcribed_RNA"/>
</dbReference>
<accession>A0A2P2P5R6</accession>
<name>A0A2P2P5R6_RHIMU</name>
<reference evidence="1" key="1">
    <citation type="submission" date="2018-02" db="EMBL/GenBank/DDBJ databases">
        <title>Rhizophora mucronata_Transcriptome.</title>
        <authorList>
            <person name="Meera S.P."/>
            <person name="Sreeshan A."/>
            <person name="Augustine A."/>
        </authorList>
    </citation>
    <scope>NUCLEOTIDE SEQUENCE</scope>
    <source>
        <tissue evidence="1">Leaf</tissue>
    </source>
</reference>
<proteinExistence type="predicted"/>
<organism evidence="1">
    <name type="scientific">Rhizophora mucronata</name>
    <name type="common">Asiatic mangrove</name>
    <dbReference type="NCBI Taxonomy" id="61149"/>
    <lineage>
        <taxon>Eukaryota</taxon>
        <taxon>Viridiplantae</taxon>
        <taxon>Streptophyta</taxon>
        <taxon>Embryophyta</taxon>
        <taxon>Tracheophyta</taxon>
        <taxon>Spermatophyta</taxon>
        <taxon>Magnoliopsida</taxon>
        <taxon>eudicotyledons</taxon>
        <taxon>Gunneridae</taxon>
        <taxon>Pentapetalae</taxon>
        <taxon>rosids</taxon>
        <taxon>fabids</taxon>
        <taxon>Malpighiales</taxon>
        <taxon>Rhizophoraceae</taxon>
        <taxon>Rhizophora</taxon>
    </lineage>
</organism>
<protein>
    <submittedName>
        <fullName evidence="1">Uncharacterized protein</fullName>
    </submittedName>
</protein>
<sequence length="43" mass="4917">MINSNIPICSIFYVSWPVSKSVPIVQSFTMTHVSSFILSRREN</sequence>
<dbReference type="AlphaFoldDB" id="A0A2P2P5R6"/>
<evidence type="ECO:0000313" key="1">
    <source>
        <dbReference type="EMBL" id="MBX49993.1"/>
    </source>
</evidence>